<proteinExistence type="predicted"/>
<feature type="signal peptide" evidence="1">
    <location>
        <begin position="1"/>
        <end position="19"/>
    </location>
</feature>
<dbReference type="EMBL" id="GEDV01006589">
    <property type="protein sequence ID" value="JAP81968.1"/>
    <property type="molecule type" value="Transcribed_RNA"/>
</dbReference>
<feature type="chain" id="PRO_5007286083" evidence="1">
    <location>
        <begin position="20"/>
        <end position="105"/>
    </location>
</feature>
<accession>A0A131YTN2</accession>
<dbReference type="Gene3D" id="1.10.150.440">
    <property type="match status" value="1"/>
</dbReference>
<name>A0A131YTN2_RHIAP</name>
<organism evidence="2">
    <name type="scientific">Rhipicephalus appendiculatus</name>
    <name type="common">Brown ear tick</name>
    <dbReference type="NCBI Taxonomy" id="34631"/>
    <lineage>
        <taxon>Eukaryota</taxon>
        <taxon>Metazoa</taxon>
        <taxon>Ecdysozoa</taxon>
        <taxon>Arthropoda</taxon>
        <taxon>Chelicerata</taxon>
        <taxon>Arachnida</taxon>
        <taxon>Acari</taxon>
        <taxon>Parasitiformes</taxon>
        <taxon>Ixodida</taxon>
        <taxon>Ixodoidea</taxon>
        <taxon>Ixodidae</taxon>
        <taxon>Rhipicephalinae</taxon>
        <taxon>Rhipicephalus</taxon>
        <taxon>Rhipicephalus</taxon>
    </lineage>
</organism>
<keyword evidence="1" id="KW-0732">Signal</keyword>
<protein>
    <submittedName>
        <fullName evidence="2">Microplusin</fullName>
    </submittedName>
</protein>
<sequence length="105" mass="11193">MKVLLLCGLILAGAFLAEAAGGRELCGKSNDEIKAVLKCMGEHVPAELKGKAAAIISSKGDNLAELVQKQCDADIDFVELLEAVFSGDEAEAIKKAYRECKPSRR</sequence>
<reference evidence="2" key="1">
    <citation type="journal article" date="2016" name="Ticks Tick Borne Dis.">
        <title>De novo assembly and annotation of the salivary gland transcriptome of Rhipicephalus appendiculatus male and female ticks during blood feeding.</title>
        <authorList>
            <person name="de Castro M.H."/>
            <person name="de Klerk D."/>
            <person name="Pienaar R."/>
            <person name="Latif A.A."/>
            <person name="Rees D.J."/>
            <person name="Mans B.J."/>
        </authorList>
    </citation>
    <scope>NUCLEOTIDE SEQUENCE</scope>
    <source>
        <tissue evidence="2">Salivary glands</tissue>
    </source>
</reference>
<dbReference type="AlphaFoldDB" id="A0A131YTN2"/>
<evidence type="ECO:0000313" key="2">
    <source>
        <dbReference type="EMBL" id="JAP81968.1"/>
    </source>
</evidence>
<evidence type="ECO:0000256" key="1">
    <source>
        <dbReference type="SAM" id="SignalP"/>
    </source>
</evidence>